<dbReference type="Pfam" id="PF20152">
    <property type="entry name" value="DUF6534"/>
    <property type="match status" value="1"/>
</dbReference>
<feature type="transmembrane region" description="Helical" evidence="2">
    <location>
        <begin position="181"/>
        <end position="202"/>
    </location>
</feature>
<proteinExistence type="predicted"/>
<gene>
    <name evidence="4" type="ORF">MVEN_01852800</name>
</gene>
<evidence type="ECO:0000313" key="4">
    <source>
        <dbReference type="EMBL" id="KAF7341179.1"/>
    </source>
</evidence>
<keyword evidence="5" id="KW-1185">Reference proteome</keyword>
<organism evidence="4 5">
    <name type="scientific">Mycena venus</name>
    <dbReference type="NCBI Taxonomy" id="2733690"/>
    <lineage>
        <taxon>Eukaryota</taxon>
        <taxon>Fungi</taxon>
        <taxon>Dikarya</taxon>
        <taxon>Basidiomycota</taxon>
        <taxon>Agaricomycotina</taxon>
        <taxon>Agaricomycetes</taxon>
        <taxon>Agaricomycetidae</taxon>
        <taxon>Agaricales</taxon>
        <taxon>Marasmiineae</taxon>
        <taxon>Mycenaceae</taxon>
        <taxon>Mycena</taxon>
    </lineage>
</organism>
<keyword evidence="2" id="KW-0812">Transmembrane</keyword>
<evidence type="ECO:0000256" key="2">
    <source>
        <dbReference type="SAM" id="Phobius"/>
    </source>
</evidence>
<comment type="caution">
    <text evidence="4">The sequence shown here is derived from an EMBL/GenBank/DDBJ whole genome shotgun (WGS) entry which is preliminary data.</text>
</comment>
<reference evidence="4" key="1">
    <citation type="submission" date="2020-05" db="EMBL/GenBank/DDBJ databases">
        <title>Mycena genomes resolve the evolution of fungal bioluminescence.</title>
        <authorList>
            <person name="Tsai I.J."/>
        </authorList>
    </citation>
    <scope>NUCLEOTIDE SEQUENCE</scope>
    <source>
        <strain evidence="4">CCC161011</strain>
    </source>
</reference>
<dbReference type="PANTHER" id="PTHR40465:SF1">
    <property type="entry name" value="DUF6534 DOMAIN-CONTAINING PROTEIN"/>
    <property type="match status" value="1"/>
</dbReference>
<feature type="compositionally biased region" description="Basic and acidic residues" evidence="1">
    <location>
        <begin position="317"/>
        <end position="326"/>
    </location>
</feature>
<keyword evidence="2" id="KW-0472">Membrane</keyword>
<feature type="domain" description="DUF6534" evidence="3">
    <location>
        <begin position="185"/>
        <end position="272"/>
    </location>
</feature>
<accession>A0A8H6XIR7</accession>
<evidence type="ECO:0000313" key="5">
    <source>
        <dbReference type="Proteomes" id="UP000620124"/>
    </source>
</evidence>
<name>A0A8H6XIR7_9AGAR</name>
<sequence length="326" mass="36610">MKSTIDNTYGALFLSIVISSVLYGVGILQFWMYIRKYHAKDSLILTSLVSTVLICDTFQLAFLCHGDPKIYFSVVNSLMIEVFFSCAIATLVQQFYCWRIYKIGNRLFVAVVMLGVICGVNGYDYMYSATWIFTQPIAHSLWNQGVNALPSLLLFVLTTLLSVQLKYLFQVIELKPLGITSMTLTAVTDVAISVSMVILLQASKTGYKRTTDLINRLMIFTFNTGLPPAISAILCNVTIVLWPNTFVFIFFFLILGRLYTNSLLVTLNSRDYIKAASDDIEQYSLESSTFAARRGSRPLSKVTMPQDSASDHIGIPIDKEQTKDFN</sequence>
<feature type="transmembrane region" description="Helical" evidence="2">
    <location>
        <begin position="70"/>
        <end position="92"/>
    </location>
</feature>
<feature type="transmembrane region" description="Helical" evidence="2">
    <location>
        <begin position="12"/>
        <end position="31"/>
    </location>
</feature>
<dbReference type="EMBL" id="JACAZI010000018">
    <property type="protein sequence ID" value="KAF7341179.1"/>
    <property type="molecule type" value="Genomic_DNA"/>
</dbReference>
<dbReference type="AlphaFoldDB" id="A0A8H6XIR7"/>
<keyword evidence="2" id="KW-1133">Transmembrane helix</keyword>
<evidence type="ECO:0000259" key="3">
    <source>
        <dbReference type="Pfam" id="PF20152"/>
    </source>
</evidence>
<dbReference type="OrthoDB" id="3263055at2759"/>
<feature type="region of interest" description="Disordered" evidence="1">
    <location>
        <begin position="295"/>
        <end position="326"/>
    </location>
</feature>
<feature type="transmembrane region" description="Helical" evidence="2">
    <location>
        <begin position="229"/>
        <end position="255"/>
    </location>
</feature>
<feature type="transmembrane region" description="Helical" evidence="2">
    <location>
        <begin position="43"/>
        <end position="64"/>
    </location>
</feature>
<feature type="transmembrane region" description="Helical" evidence="2">
    <location>
        <begin position="148"/>
        <end position="169"/>
    </location>
</feature>
<dbReference type="InterPro" id="IPR045339">
    <property type="entry name" value="DUF6534"/>
</dbReference>
<dbReference type="PANTHER" id="PTHR40465">
    <property type="entry name" value="CHROMOSOME 1, WHOLE GENOME SHOTGUN SEQUENCE"/>
    <property type="match status" value="1"/>
</dbReference>
<protein>
    <recommendedName>
        <fullName evidence="3">DUF6534 domain-containing protein</fullName>
    </recommendedName>
</protein>
<dbReference type="Proteomes" id="UP000620124">
    <property type="component" value="Unassembled WGS sequence"/>
</dbReference>
<feature type="transmembrane region" description="Helical" evidence="2">
    <location>
        <begin position="104"/>
        <end position="123"/>
    </location>
</feature>
<evidence type="ECO:0000256" key="1">
    <source>
        <dbReference type="SAM" id="MobiDB-lite"/>
    </source>
</evidence>